<dbReference type="Gene3D" id="1.10.1660.10">
    <property type="match status" value="1"/>
</dbReference>
<dbReference type="GO" id="GO:0006099">
    <property type="term" value="P:tricarboxylic acid cycle"/>
    <property type="evidence" value="ECO:0007669"/>
    <property type="project" value="TreeGrafter"/>
</dbReference>
<dbReference type="Proteomes" id="UP001183629">
    <property type="component" value="Unassembled WGS sequence"/>
</dbReference>
<feature type="domain" description="Helix-turn-helix" evidence="5">
    <location>
        <begin position="3"/>
        <end position="50"/>
    </location>
</feature>
<evidence type="ECO:0000256" key="2">
    <source>
        <dbReference type="ARBA" id="ARBA00010566"/>
    </source>
</evidence>
<sequence length="401" mass="41423">MRMLTTDEVARRLGVKRTTVYAYVSRGLLAGRRNANGKETLFAEADVRAFESARGRAAERPGAPAVHTGITLITTNRLFYRGYDVSALARDERYEAAAGLLWTGELGDPAPFPPVPPRLLTLARAVTAPLPATARLTDRLRIVVAALGATDPLRLDTTPAAVVATARTLIHTMVAALPERAGPAGDGLAALLWSRLTATAPSGADVSALNAALVLLADHDLAASTFAARVAASTRAHPYAVVGAGLAAMDGPLHGAASGLAAEMLRAAIDSGDPLGAIADRLRTGGGVPGFGHPLYPEGDPRAAVLLGLLPADSAEATAVAAIATAMHRRAGVAPNIDLALAAFTLRHDMADDAGEAIFAVARTAGWIAHAIEEYADQPSRFRPSGRYAGLPPLNGGTLHP</sequence>
<reference evidence="6 7" key="1">
    <citation type="submission" date="2023-07" db="EMBL/GenBank/DDBJ databases">
        <title>Sequencing the genomes of 1000 actinobacteria strains.</title>
        <authorList>
            <person name="Klenk H.-P."/>
        </authorList>
    </citation>
    <scope>NUCLEOTIDE SEQUENCE [LARGE SCALE GENOMIC DNA]</scope>
    <source>
        <strain evidence="6 7">DSM 44711</strain>
    </source>
</reference>
<keyword evidence="4 6" id="KW-0808">Transferase</keyword>
<keyword evidence="7" id="KW-1185">Reference proteome</keyword>
<dbReference type="AlphaFoldDB" id="A0AAE3ZXT2"/>
<dbReference type="InterPro" id="IPR009061">
    <property type="entry name" value="DNA-bd_dom_put_sf"/>
</dbReference>
<dbReference type="Gene3D" id="1.10.230.10">
    <property type="entry name" value="Cytochrome P450-Terp, domain 2"/>
    <property type="match status" value="1"/>
</dbReference>
<dbReference type="Pfam" id="PF12728">
    <property type="entry name" value="HTH_17"/>
    <property type="match status" value="1"/>
</dbReference>
<proteinExistence type="inferred from homology"/>
<dbReference type="GO" id="GO:0036440">
    <property type="term" value="F:citrate synthase activity"/>
    <property type="evidence" value="ECO:0007669"/>
    <property type="project" value="UniProtKB-EC"/>
</dbReference>
<dbReference type="PANTHER" id="PTHR11739">
    <property type="entry name" value="CITRATE SYNTHASE"/>
    <property type="match status" value="1"/>
</dbReference>
<dbReference type="InterPro" id="IPR036969">
    <property type="entry name" value="Citrate_synthase_sf"/>
</dbReference>
<dbReference type="PRINTS" id="PR00143">
    <property type="entry name" value="CITRTSNTHASE"/>
</dbReference>
<dbReference type="RefSeq" id="WP_310428802.1">
    <property type="nucleotide sequence ID" value="NZ_JAVDYC010000001.1"/>
</dbReference>
<dbReference type="InterPro" id="IPR002020">
    <property type="entry name" value="Citrate_synthase"/>
</dbReference>
<dbReference type="EMBL" id="JAVDYC010000001">
    <property type="protein sequence ID" value="MDR7327993.1"/>
    <property type="molecule type" value="Genomic_DNA"/>
</dbReference>
<dbReference type="InterPro" id="IPR016142">
    <property type="entry name" value="Citrate_synth-like_lrg_a-sub"/>
</dbReference>
<dbReference type="PANTHER" id="PTHR11739:SF4">
    <property type="entry name" value="CITRATE SYNTHASE, PEROXISOMAL"/>
    <property type="match status" value="1"/>
</dbReference>
<evidence type="ECO:0000256" key="4">
    <source>
        <dbReference type="ARBA" id="ARBA00022679"/>
    </source>
</evidence>
<protein>
    <recommendedName>
        <fullName evidence="3">citrate synthase (unknown stereospecificity)</fullName>
        <ecNumber evidence="3">2.3.3.16</ecNumber>
    </recommendedName>
</protein>
<dbReference type="EC" id="2.3.3.16" evidence="3"/>
<dbReference type="Pfam" id="PF00285">
    <property type="entry name" value="Citrate_synt"/>
    <property type="match status" value="1"/>
</dbReference>
<dbReference type="GO" id="GO:0005829">
    <property type="term" value="C:cytosol"/>
    <property type="evidence" value="ECO:0007669"/>
    <property type="project" value="TreeGrafter"/>
</dbReference>
<evidence type="ECO:0000313" key="7">
    <source>
        <dbReference type="Proteomes" id="UP001183629"/>
    </source>
</evidence>
<name>A0AAE3ZXT2_9ACTN</name>
<dbReference type="SUPFAM" id="SSF48256">
    <property type="entry name" value="Citrate synthase"/>
    <property type="match status" value="1"/>
</dbReference>
<comment type="pathway">
    <text evidence="1">Carbohydrate metabolism; tricarboxylic acid cycle.</text>
</comment>
<accession>A0AAE3ZXT2</accession>
<evidence type="ECO:0000256" key="3">
    <source>
        <dbReference type="ARBA" id="ARBA00012972"/>
    </source>
</evidence>
<evidence type="ECO:0000313" key="6">
    <source>
        <dbReference type="EMBL" id="MDR7327993.1"/>
    </source>
</evidence>
<dbReference type="GO" id="GO:0005975">
    <property type="term" value="P:carbohydrate metabolic process"/>
    <property type="evidence" value="ECO:0007669"/>
    <property type="project" value="TreeGrafter"/>
</dbReference>
<keyword evidence="6" id="KW-0012">Acyltransferase</keyword>
<evidence type="ECO:0000259" key="5">
    <source>
        <dbReference type="Pfam" id="PF12728"/>
    </source>
</evidence>
<organism evidence="6 7">
    <name type="scientific">Catenuloplanes niger</name>
    <dbReference type="NCBI Taxonomy" id="587534"/>
    <lineage>
        <taxon>Bacteria</taxon>
        <taxon>Bacillati</taxon>
        <taxon>Actinomycetota</taxon>
        <taxon>Actinomycetes</taxon>
        <taxon>Micromonosporales</taxon>
        <taxon>Micromonosporaceae</taxon>
        <taxon>Catenuloplanes</taxon>
    </lineage>
</organism>
<dbReference type="SUPFAM" id="SSF46955">
    <property type="entry name" value="Putative DNA-binding domain"/>
    <property type="match status" value="1"/>
</dbReference>
<dbReference type="Gene3D" id="1.10.580.10">
    <property type="entry name" value="Citrate Synthase, domain 1"/>
    <property type="match status" value="1"/>
</dbReference>
<comment type="caution">
    <text evidence="6">The sequence shown here is derived from an EMBL/GenBank/DDBJ whole genome shotgun (WGS) entry which is preliminary data.</text>
</comment>
<comment type="similarity">
    <text evidence="2">Belongs to the citrate synthase family.</text>
</comment>
<gene>
    <name evidence="6" type="ORF">J2S44_008243</name>
</gene>
<evidence type="ECO:0000256" key="1">
    <source>
        <dbReference type="ARBA" id="ARBA00005163"/>
    </source>
</evidence>
<dbReference type="InterPro" id="IPR016143">
    <property type="entry name" value="Citrate_synth-like_sm_a-sub"/>
</dbReference>
<dbReference type="InterPro" id="IPR041657">
    <property type="entry name" value="HTH_17"/>
</dbReference>